<dbReference type="Gene3D" id="1.10.2020.10">
    <property type="entry name" value="uronate isomerase, domain 2, chain A"/>
    <property type="match status" value="1"/>
</dbReference>
<accession>A0ABW9QS60</accession>
<dbReference type="Gene3D" id="3.20.20.140">
    <property type="entry name" value="Metal-dependent hydrolases"/>
    <property type="match status" value="1"/>
</dbReference>
<comment type="caution">
    <text evidence="7">The sequence shown here is derived from an EMBL/GenBank/DDBJ whole genome shotgun (WGS) entry which is preliminary data.</text>
</comment>
<dbReference type="SUPFAM" id="SSF51556">
    <property type="entry name" value="Metallo-dependent hydrolases"/>
    <property type="match status" value="1"/>
</dbReference>
<evidence type="ECO:0000313" key="8">
    <source>
        <dbReference type="Proteomes" id="UP000437736"/>
    </source>
</evidence>
<organism evidence="7 8">
    <name type="scientific">Acidiferrimicrobium australe</name>
    <dbReference type="NCBI Taxonomy" id="2664430"/>
    <lineage>
        <taxon>Bacteria</taxon>
        <taxon>Bacillati</taxon>
        <taxon>Actinomycetota</taxon>
        <taxon>Acidimicrobiia</taxon>
        <taxon>Acidimicrobiales</taxon>
        <taxon>Acidimicrobiaceae</taxon>
        <taxon>Acidiferrimicrobium</taxon>
    </lineage>
</organism>
<dbReference type="Pfam" id="PF02614">
    <property type="entry name" value="UxaC"/>
    <property type="match status" value="1"/>
</dbReference>
<evidence type="ECO:0000256" key="5">
    <source>
        <dbReference type="ARBA" id="ARBA00020555"/>
    </source>
</evidence>
<keyword evidence="8" id="KW-1185">Reference proteome</keyword>
<dbReference type="InterPro" id="IPR003766">
    <property type="entry name" value="Uronate_isomerase"/>
</dbReference>
<evidence type="ECO:0000256" key="3">
    <source>
        <dbReference type="ARBA" id="ARBA00008397"/>
    </source>
</evidence>
<gene>
    <name evidence="7" type="primary">uxaC</name>
    <name evidence="7" type="ORF">GHK86_08040</name>
</gene>
<dbReference type="EC" id="5.3.1.12" evidence="4"/>
<dbReference type="PANTHER" id="PTHR30068:SF4">
    <property type="entry name" value="URONATE ISOMERASE"/>
    <property type="match status" value="1"/>
</dbReference>
<protein>
    <recommendedName>
        <fullName evidence="5">Uronate isomerase</fullName>
        <ecNumber evidence="4">5.3.1.12</ecNumber>
    </recommendedName>
</protein>
<evidence type="ECO:0000256" key="6">
    <source>
        <dbReference type="ARBA" id="ARBA00023235"/>
    </source>
</evidence>
<comment type="similarity">
    <text evidence="3">Belongs to the metallo-dependent hydrolases superfamily. Uronate isomerase family.</text>
</comment>
<dbReference type="Proteomes" id="UP000437736">
    <property type="component" value="Unassembled WGS sequence"/>
</dbReference>
<comment type="catalytic activity">
    <reaction evidence="1">
        <text>D-glucuronate = D-fructuronate</text>
        <dbReference type="Rhea" id="RHEA:13049"/>
        <dbReference type="ChEBI" id="CHEBI:58720"/>
        <dbReference type="ChEBI" id="CHEBI:59863"/>
        <dbReference type="EC" id="5.3.1.12"/>
    </reaction>
</comment>
<reference evidence="7 8" key="1">
    <citation type="submission" date="2019-11" db="EMBL/GenBank/DDBJ databases">
        <title>Acidiferrimicrobium australis gen. nov., sp. nov., an acidophilic and obligately heterotrophic, member of the Actinobacteria that catalyses dissimilatory oxido- reduction of iron isolated from metal-rich acidic water in Chile.</title>
        <authorList>
            <person name="Gonzalez D."/>
            <person name="Huber K."/>
            <person name="Hedrich S."/>
            <person name="Rojas-Villalobos C."/>
            <person name="Quatrini R."/>
            <person name="Dinamarca M.A."/>
            <person name="Schwarz A."/>
            <person name="Canales C."/>
            <person name="Nancucheo I."/>
        </authorList>
    </citation>
    <scope>NUCLEOTIDE SEQUENCE [LARGE SCALE GENOMIC DNA]</scope>
    <source>
        <strain evidence="7 8">USS-CCA1</strain>
    </source>
</reference>
<evidence type="ECO:0000256" key="4">
    <source>
        <dbReference type="ARBA" id="ARBA00012546"/>
    </source>
</evidence>
<dbReference type="GO" id="GO:0008880">
    <property type="term" value="F:glucuronate isomerase activity"/>
    <property type="evidence" value="ECO:0007669"/>
    <property type="project" value="UniProtKB-EC"/>
</dbReference>
<keyword evidence="6 7" id="KW-0413">Isomerase</keyword>
<dbReference type="EMBL" id="WJHE01000356">
    <property type="protein sequence ID" value="MST32670.1"/>
    <property type="molecule type" value="Genomic_DNA"/>
</dbReference>
<dbReference type="NCBIfam" id="NF002794">
    <property type="entry name" value="PRK02925.1"/>
    <property type="match status" value="1"/>
</dbReference>
<name>A0ABW9QS60_9ACTN</name>
<evidence type="ECO:0000256" key="1">
    <source>
        <dbReference type="ARBA" id="ARBA00001165"/>
    </source>
</evidence>
<evidence type="ECO:0000313" key="7">
    <source>
        <dbReference type="EMBL" id="MST32670.1"/>
    </source>
</evidence>
<evidence type="ECO:0000256" key="2">
    <source>
        <dbReference type="ARBA" id="ARBA00004892"/>
    </source>
</evidence>
<dbReference type="PANTHER" id="PTHR30068">
    <property type="entry name" value="URONATE ISOMERASE"/>
    <property type="match status" value="1"/>
</dbReference>
<proteinExistence type="inferred from homology"/>
<dbReference type="InterPro" id="IPR032466">
    <property type="entry name" value="Metal_Hydrolase"/>
</dbReference>
<sequence>MPTATTAPELHPDRLLPPDPAERAIARRLYQRVRDLPILSPHGHVDPDLLLHDQPFTDPAGLLVTPDHYVTRLLHADGVGLDELGVGAGALSEGAARRAWRQVCEHWSVFRGTPVRYWLEAELVEIFGVTDRPSAATADRMFDRIAERLAEPSFRPRALFERFRIQVLATTDDPCSDLASHAALDADPAWQGRVIPTFRPDRYLEPSRPGWPAAVRRLGAAAETDTGDYDGYLRALEARRRYFAEHGATSTDHAHVDARSEPLAPAEARRIYRSALAGDATPAEATAFRRHMLSEMARMACDDGLVMTLHCGVRRDHHPATAERYGPDVGADIPVRAELTDALRPLLSRYGTHPGFHLVVFTVDETVWSRELAPLAGFYPSVYVGVPWWFLDAPDAIRRFREAVTETVGFGRTSGFVDDTRAFCSIPARHDMSRRLDAGYLARLVADHRLGEDEAAEIATDLVEAQPARVFKL</sequence>
<comment type="pathway">
    <text evidence="2">Carbohydrate metabolism; pentose and glucuronate interconversion.</text>
</comment>